<evidence type="ECO:0000313" key="2">
    <source>
        <dbReference type="Proteomes" id="UP000247702"/>
    </source>
</evidence>
<accession>A0A2Z6RGX6</accession>
<evidence type="ECO:0000313" key="1">
    <source>
        <dbReference type="EMBL" id="GBC01334.1"/>
    </source>
</evidence>
<dbReference type="AlphaFoldDB" id="A0A2Z6RGX6"/>
<proteinExistence type="predicted"/>
<feature type="non-terminal residue" evidence="1">
    <location>
        <position position="1"/>
    </location>
</feature>
<dbReference type="EMBL" id="BEXD01003497">
    <property type="protein sequence ID" value="GBC01334.1"/>
    <property type="molecule type" value="Genomic_DNA"/>
</dbReference>
<keyword evidence="2" id="KW-1185">Reference proteome</keyword>
<protein>
    <submittedName>
        <fullName evidence="1">Uncharacterized protein</fullName>
    </submittedName>
</protein>
<organism evidence="1 2">
    <name type="scientific">Rhizophagus clarus</name>
    <dbReference type="NCBI Taxonomy" id="94130"/>
    <lineage>
        <taxon>Eukaryota</taxon>
        <taxon>Fungi</taxon>
        <taxon>Fungi incertae sedis</taxon>
        <taxon>Mucoromycota</taxon>
        <taxon>Glomeromycotina</taxon>
        <taxon>Glomeromycetes</taxon>
        <taxon>Glomerales</taxon>
        <taxon>Glomeraceae</taxon>
        <taxon>Rhizophagus</taxon>
    </lineage>
</organism>
<comment type="caution">
    <text evidence="1">The sequence shown here is derived from an EMBL/GenBank/DDBJ whole genome shotgun (WGS) entry which is preliminary data.</text>
</comment>
<gene>
    <name evidence="1" type="ORF">RclHR1_41450001</name>
</gene>
<name>A0A2Z6RGX6_9GLOM</name>
<sequence>NNRLIDLLTQDLQLELPFENGDLIPPYDETAPFDEQFKNAYAALQRLIQLKERLNSLINAYYIGKLLNSLETKAQQFRYKQKLTNNYTRISENVFDIFEHQPVKILGTFYITA</sequence>
<dbReference type="Proteomes" id="UP000247702">
    <property type="component" value="Unassembled WGS sequence"/>
</dbReference>
<reference evidence="1 2" key="1">
    <citation type="submission" date="2017-11" db="EMBL/GenBank/DDBJ databases">
        <title>The genome of Rhizophagus clarus HR1 reveals common genetic basis of auxotrophy among arbuscular mycorrhizal fungi.</title>
        <authorList>
            <person name="Kobayashi Y."/>
        </authorList>
    </citation>
    <scope>NUCLEOTIDE SEQUENCE [LARGE SCALE GENOMIC DNA]</scope>
    <source>
        <strain evidence="1 2">HR1</strain>
    </source>
</reference>